<keyword evidence="1" id="KW-1133">Transmembrane helix</keyword>
<dbReference type="InterPro" id="IPR037522">
    <property type="entry name" value="HD_GYP_dom"/>
</dbReference>
<dbReference type="eggNOG" id="COG3437">
    <property type="taxonomic scope" value="Bacteria"/>
</dbReference>
<dbReference type="eggNOG" id="COG0834">
    <property type="taxonomic scope" value="Bacteria"/>
</dbReference>
<dbReference type="EMBL" id="BATM01000001">
    <property type="protein sequence ID" value="GAD78344.1"/>
    <property type="molecule type" value="Genomic_DNA"/>
</dbReference>
<feature type="transmembrane region" description="Helical" evidence="1">
    <location>
        <begin position="12"/>
        <end position="38"/>
    </location>
</feature>
<dbReference type="Pfam" id="PF13487">
    <property type="entry name" value="HD_5"/>
    <property type="match status" value="1"/>
</dbReference>
<dbReference type="PANTHER" id="PTHR43155:SF2">
    <property type="entry name" value="CYCLIC DI-GMP PHOSPHODIESTERASE PA4108"/>
    <property type="match status" value="1"/>
</dbReference>
<keyword evidence="4" id="KW-1185">Reference proteome</keyword>
<dbReference type="Gene3D" id="1.10.3210.10">
    <property type="entry name" value="Hypothetical protein af1432"/>
    <property type="match status" value="2"/>
</dbReference>
<evidence type="ECO:0000313" key="4">
    <source>
        <dbReference type="Proteomes" id="UP000016562"/>
    </source>
</evidence>
<dbReference type="GO" id="GO:0008081">
    <property type="term" value="F:phosphoric diester hydrolase activity"/>
    <property type="evidence" value="ECO:0007669"/>
    <property type="project" value="UniProtKB-ARBA"/>
</dbReference>
<dbReference type="CDD" id="cd00077">
    <property type="entry name" value="HDc"/>
    <property type="match status" value="1"/>
</dbReference>
<evidence type="ECO:0000313" key="3">
    <source>
        <dbReference type="EMBL" id="GAD78344.1"/>
    </source>
</evidence>
<organism evidence="3 4">
    <name type="scientific">Vibrio ezurae NBRC 102218</name>
    <dbReference type="NCBI Taxonomy" id="1219080"/>
    <lineage>
        <taxon>Bacteria</taxon>
        <taxon>Pseudomonadati</taxon>
        <taxon>Pseudomonadota</taxon>
        <taxon>Gammaproteobacteria</taxon>
        <taxon>Vibrionales</taxon>
        <taxon>Vibrionaceae</taxon>
        <taxon>Vibrio</taxon>
    </lineage>
</organism>
<evidence type="ECO:0000256" key="1">
    <source>
        <dbReference type="SAM" id="Phobius"/>
    </source>
</evidence>
<dbReference type="CDD" id="cd01007">
    <property type="entry name" value="PBP2_BvgS_HisK_like"/>
    <property type="match status" value="1"/>
</dbReference>
<dbReference type="PROSITE" id="PS51832">
    <property type="entry name" value="HD_GYP"/>
    <property type="match status" value="1"/>
</dbReference>
<dbReference type="Gene3D" id="3.30.450.20">
    <property type="entry name" value="PAS domain"/>
    <property type="match status" value="1"/>
</dbReference>
<dbReference type="SUPFAM" id="SSF53850">
    <property type="entry name" value="Periplasmic binding protein-like II"/>
    <property type="match status" value="1"/>
</dbReference>
<accession>U3CAJ9</accession>
<keyword evidence="1" id="KW-0812">Transmembrane</keyword>
<dbReference type="InterPro" id="IPR003607">
    <property type="entry name" value="HD/PDEase_dom"/>
</dbReference>
<dbReference type="Pfam" id="PF00497">
    <property type="entry name" value="SBP_bac_3"/>
    <property type="match status" value="1"/>
</dbReference>
<dbReference type="PANTHER" id="PTHR43155">
    <property type="entry name" value="CYCLIC DI-GMP PHOSPHODIESTERASE PA4108-RELATED"/>
    <property type="match status" value="1"/>
</dbReference>
<dbReference type="InterPro" id="IPR001638">
    <property type="entry name" value="Solute-binding_3/MltF_N"/>
</dbReference>
<sequence length="1050" mass="119526">MDEGEMKRRFSIKVTVISLFILTTCITAGVAISLQYYFSRQQALYTALEKYQNIAYSVGTEVREFDEFITNITKVLASLEQELEQFEHNHIARNAFAQLMENSPWFYSVYLARNNGHFYQLINLDSVEALRSRIGARSEDRWALVEIKNNGQGNSKVTSYYSDTFELRESVQQKSKYNAVERPWFVGASHAEVFKTEPYLFHNIQLNGQTYASRIKNSKFGSVVGIDVVVASLAHEVKSSLGPVQTHVSAQFYIYDETGMLKASSHEEQFSLLPGVRPLSLTPSQQTVVAESDAIEISNQTDWSPLDFAVSGKPTGYFVDLMRIVSLKTGIQFKFINGLTWQEMVEAYQRGDIEVLYPMAHNAKTQSLGRLSSPLARFDFALATSDNSTVSIGDLHGKKIGILQGWSIIDEIRQEHPSIELVELEDIYIGLTQLKTGQLDAVMDLSVILQSKINRHFLEGIRVHQLKADSQLQAKNSFHFVTNRLDPKLVDIMNLAVESLTPSEIHFLENKWFGADSPSSVVPHKFLIDAIRTPSLRNKLSQFDVNGVPYFGFVQQLDLFEDGTEFLSITIPAEALLEVALSNVMTVTLSSAAILLLLIPLSHVFSNPIVKPIHALIRQTSKVRERKYSSVELVPTVIKELDELSNSIQTTADALNHYEIQQQEFVDSFIQLIAQAIDDKSPYTAGHCNRVPELAIKLVSEAENAQQGPFAQFNFANDEQRREFKIAAWLHDCGKITTPEYIVDKGSKLEVNYNRIHEIRTRFEVLIRDQIIAFYQQQSPQINPDLDAHLQASIEELKQEFSLVAKANVGGEMMDDEAIERIQQIAQKTWVRYLDNRIGLSPEEQRHLAQTYAQQKANTSGVENVLSDKPEHLIPHLHKVEFDPSFNIKMEVPEYLANQGELYNLCIRRGTLTPEDRFKINEHIISTIKMLEAMPFPEDLSKVPRYASTHHETMKGTGYPRKLKGDELTIPERILALSDVFEALTAADRPYKKSKTLSESLTIMKFMVLDEHLDKDVYRLFLQSKTYLYYAQRYLEPEQIDDVNIDDYWV</sequence>
<dbReference type="SUPFAM" id="SSF109604">
    <property type="entry name" value="HD-domain/PDEase-like"/>
    <property type="match status" value="1"/>
</dbReference>
<dbReference type="Gene3D" id="3.40.190.10">
    <property type="entry name" value="Periplasmic binding protein-like II"/>
    <property type="match status" value="2"/>
</dbReference>
<reference evidence="3 4" key="1">
    <citation type="submission" date="2013-09" db="EMBL/GenBank/DDBJ databases">
        <title>Whole genome shotgun sequence of Vibrio ezurae NBRC 102218.</title>
        <authorList>
            <person name="Yoshida I."/>
            <person name="Hosoyama A."/>
            <person name="Numata M."/>
            <person name="Hashimoto M."/>
            <person name="Hosoyama Y."/>
            <person name="Tsuchikane K."/>
            <person name="Noguchi M."/>
            <person name="Hirakata S."/>
            <person name="Ichikawa N."/>
            <person name="Ohji S."/>
            <person name="Yamazoe A."/>
            <person name="Fujita N."/>
        </authorList>
    </citation>
    <scope>NUCLEOTIDE SEQUENCE [LARGE SCALE GENOMIC DNA]</scope>
    <source>
        <strain evidence="3 4">NBRC 102218</strain>
    </source>
</reference>
<proteinExistence type="predicted"/>
<name>U3CAJ9_9VIBR</name>
<dbReference type="STRING" id="1219080.VEZ01S_01_01230"/>
<comment type="caution">
    <text evidence="3">The sequence shown here is derived from an EMBL/GenBank/DDBJ whole genome shotgun (WGS) entry which is preliminary data.</text>
</comment>
<gene>
    <name evidence="3" type="ORF">VEZ01S_01_01230</name>
</gene>
<protein>
    <recommendedName>
        <fullName evidence="2">HD-GYP domain-containing protein</fullName>
    </recommendedName>
</protein>
<dbReference type="Proteomes" id="UP000016562">
    <property type="component" value="Unassembled WGS sequence"/>
</dbReference>
<evidence type="ECO:0000259" key="2">
    <source>
        <dbReference type="PROSITE" id="PS51832"/>
    </source>
</evidence>
<dbReference type="eggNOG" id="COG2206">
    <property type="taxonomic scope" value="Bacteria"/>
</dbReference>
<dbReference type="SMART" id="SM00062">
    <property type="entry name" value="PBPb"/>
    <property type="match status" value="1"/>
</dbReference>
<keyword evidence="1" id="KW-0472">Membrane</keyword>
<feature type="domain" description="HD-GYP" evidence="2">
    <location>
        <begin position="822"/>
        <end position="1036"/>
    </location>
</feature>
<dbReference type="AlphaFoldDB" id="U3CAJ9"/>